<dbReference type="EC" id="1.8.3.2" evidence="8"/>
<protein>
    <recommendedName>
        <fullName evidence="8">Sulfhydryl oxidase</fullName>
        <ecNumber evidence="8">1.8.3.2</ecNumber>
    </recommendedName>
</protein>
<comment type="cofactor">
    <cofactor evidence="1 8">
        <name>FAD</name>
        <dbReference type="ChEBI" id="CHEBI:57692"/>
    </cofactor>
</comment>
<dbReference type="PROSITE" id="PS51324">
    <property type="entry name" value="ERV_ALR"/>
    <property type="match status" value="1"/>
</dbReference>
<gene>
    <name evidence="10" type="ORF">CFOL_v3_01467</name>
</gene>
<evidence type="ECO:0000256" key="1">
    <source>
        <dbReference type="ARBA" id="ARBA00001974"/>
    </source>
</evidence>
<evidence type="ECO:0000313" key="11">
    <source>
        <dbReference type="Proteomes" id="UP000187406"/>
    </source>
</evidence>
<dbReference type="GO" id="GO:0050660">
    <property type="term" value="F:flavin adenine dinucleotide binding"/>
    <property type="evidence" value="ECO:0007669"/>
    <property type="project" value="TreeGrafter"/>
</dbReference>
<dbReference type="GO" id="GO:0005739">
    <property type="term" value="C:mitochondrion"/>
    <property type="evidence" value="ECO:0007669"/>
    <property type="project" value="TreeGrafter"/>
</dbReference>
<comment type="function">
    <text evidence="7">FAD-dependent sulfhydryl oxidase that catalyzes disulfide bond formation. Oxidizes thioredoxin in vitro. Required for the import and folding of small cysteine-containing proteins in the mitochondrial intermembrane space, and can act independently of the oxidoreductase MIA40. Can oxidize the cytochrome c oxidase assembly protein COX19, a typical substrate of MIA40.</text>
</comment>
<dbReference type="InParanoid" id="A0A1Q3AQB1"/>
<evidence type="ECO:0000256" key="8">
    <source>
        <dbReference type="RuleBase" id="RU371123"/>
    </source>
</evidence>
<dbReference type="AlphaFoldDB" id="A0A1Q3AQB1"/>
<dbReference type="OrthoDB" id="17199at2759"/>
<dbReference type="FunCoup" id="A0A1Q3AQB1">
    <property type="interactions" value="1380"/>
</dbReference>
<dbReference type="SUPFAM" id="SSF69000">
    <property type="entry name" value="FAD-dependent thiol oxidase"/>
    <property type="match status" value="1"/>
</dbReference>
<keyword evidence="3 8" id="KW-0274">FAD</keyword>
<dbReference type="STRING" id="3775.A0A1Q3AQB1"/>
<name>A0A1Q3AQB1_CEPFO</name>
<dbReference type="InterPro" id="IPR036774">
    <property type="entry name" value="ERV/ALR_sulphydryl_oxid_sf"/>
</dbReference>
<dbReference type="Pfam" id="PF04777">
    <property type="entry name" value="Evr1_Alr"/>
    <property type="match status" value="1"/>
</dbReference>
<dbReference type="FunFam" id="1.20.120.310:FF:000002">
    <property type="entry name" value="Sulfhydryl oxidase"/>
    <property type="match status" value="1"/>
</dbReference>
<keyword evidence="5" id="KW-1015">Disulfide bond</keyword>
<dbReference type="PANTHER" id="PTHR12645">
    <property type="entry name" value="ALR/ERV"/>
    <property type="match status" value="1"/>
</dbReference>
<feature type="non-terminal residue" evidence="10">
    <location>
        <position position="1"/>
    </location>
</feature>
<dbReference type="Gene3D" id="1.20.120.310">
    <property type="entry name" value="ERV/ALR sulfhydryl oxidase domain"/>
    <property type="match status" value="1"/>
</dbReference>
<evidence type="ECO:0000256" key="3">
    <source>
        <dbReference type="ARBA" id="ARBA00022827"/>
    </source>
</evidence>
<sequence length="283" mass="32065">ADTNCSHNLYNKISFPCQTDTNFISTVKLTISLSLSLQAPKMSENPLQALLSTCNKLSNCVQTHLSRFTGHHRNSPSLTNDNPHLFSLSSSKVDPSPYTDTSHLLYKGKSAAPVTKEELGRATWTFLHTLAAQYPDNPTRQQKKDVKELMAILSRMYPCKECADHFTEVLRANPVHCGSHAEFSVWLCHVHNVVNRSLGKLVFPCERVDARWGKLECEKRGCDVQGTMVDFDLYKEPQIITKIAVMQRSFNVMNECHALMPPPPVFFLYRETFQCHNGCMDTR</sequence>
<accession>A0A1Q3AQB1</accession>
<keyword evidence="11" id="KW-1185">Reference proteome</keyword>
<evidence type="ECO:0000256" key="7">
    <source>
        <dbReference type="ARBA" id="ARBA00054445"/>
    </source>
</evidence>
<evidence type="ECO:0000313" key="10">
    <source>
        <dbReference type="EMBL" id="GAV57931.1"/>
    </source>
</evidence>
<dbReference type="Proteomes" id="UP000187406">
    <property type="component" value="Unassembled WGS sequence"/>
</dbReference>
<evidence type="ECO:0000259" key="9">
    <source>
        <dbReference type="PROSITE" id="PS51324"/>
    </source>
</evidence>
<evidence type="ECO:0000256" key="5">
    <source>
        <dbReference type="ARBA" id="ARBA00023157"/>
    </source>
</evidence>
<dbReference type="PANTHER" id="PTHR12645:SF0">
    <property type="entry name" value="FAD-LINKED SULFHYDRYL OXIDASE ALR"/>
    <property type="match status" value="1"/>
</dbReference>
<organism evidence="10 11">
    <name type="scientific">Cephalotus follicularis</name>
    <name type="common">Albany pitcher plant</name>
    <dbReference type="NCBI Taxonomy" id="3775"/>
    <lineage>
        <taxon>Eukaryota</taxon>
        <taxon>Viridiplantae</taxon>
        <taxon>Streptophyta</taxon>
        <taxon>Embryophyta</taxon>
        <taxon>Tracheophyta</taxon>
        <taxon>Spermatophyta</taxon>
        <taxon>Magnoliopsida</taxon>
        <taxon>eudicotyledons</taxon>
        <taxon>Gunneridae</taxon>
        <taxon>Pentapetalae</taxon>
        <taxon>rosids</taxon>
        <taxon>fabids</taxon>
        <taxon>Oxalidales</taxon>
        <taxon>Cephalotaceae</taxon>
        <taxon>Cephalotus</taxon>
    </lineage>
</organism>
<reference evidence="11" key="1">
    <citation type="submission" date="2016-04" db="EMBL/GenBank/DDBJ databases">
        <title>Cephalotus genome sequencing.</title>
        <authorList>
            <person name="Fukushima K."/>
            <person name="Hasebe M."/>
            <person name="Fang X."/>
        </authorList>
    </citation>
    <scope>NUCLEOTIDE SEQUENCE [LARGE SCALE GENOMIC DNA]</scope>
    <source>
        <strain evidence="11">cv. St1</strain>
    </source>
</reference>
<comment type="catalytic activity">
    <reaction evidence="6">
        <text>2 R'C(R)SH + O2 = R'C(R)S-S(R)CR' + H2O2</text>
        <dbReference type="Rhea" id="RHEA:17357"/>
        <dbReference type="ChEBI" id="CHEBI:15379"/>
        <dbReference type="ChEBI" id="CHEBI:16240"/>
        <dbReference type="ChEBI" id="CHEBI:16520"/>
        <dbReference type="ChEBI" id="CHEBI:17412"/>
        <dbReference type="EC" id="1.8.3.2"/>
    </reaction>
    <physiologicalReaction direction="left-to-right" evidence="6">
        <dbReference type="Rhea" id="RHEA:17358"/>
    </physiologicalReaction>
</comment>
<proteinExistence type="predicted"/>
<dbReference type="InterPro" id="IPR039799">
    <property type="entry name" value="ALR/ERV"/>
</dbReference>
<dbReference type="GO" id="GO:0016971">
    <property type="term" value="F:flavin-dependent sulfhydryl oxidase activity"/>
    <property type="evidence" value="ECO:0007669"/>
    <property type="project" value="InterPro"/>
</dbReference>
<evidence type="ECO:0000256" key="6">
    <source>
        <dbReference type="ARBA" id="ARBA00052964"/>
    </source>
</evidence>
<comment type="caution">
    <text evidence="10">The sequence shown here is derived from an EMBL/GenBank/DDBJ whole genome shotgun (WGS) entry which is preliminary data.</text>
</comment>
<keyword evidence="2 8" id="KW-0285">Flavoprotein</keyword>
<evidence type="ECO:0000256" key="4">
    <source>
        <dbReference type="ARBA" id="ARBA00023002"/>
    </source>
</evidence>
<feature type="domain" description="ERV/ALR sulfhydryl oxidase" evidence="9">
    <location>
        <begin position="112"/>
        <end position="212"/>
    </location>
</feature>
<dbReference type="EMBL" id="BDDD01000046">
    <property type="protein sequence ID" value="GAV57931.1"/>
    <property type="molecule type" value="Genomic_DNA"/>
</dbReference>
<keyword evidence="4 8" id="KW-0560">Oxidoreductase</keyword>
<dbReference type="InterPro" id="IPR017905">
    <property type="entry name" value="ERV/ALR_sulphydryl_oxidase"/>
</dbReference>
<evidence type="ECO:0000256" key="2">
    <source>
        <dbReference type="ARBA" id="ARBA00022630"/>
    </source>
</evidence>